<evidence type="ECO:0000313" key="2">
    <source>
        <dbReference type="Proteomes" id="UP001549031"/>
    </source>
</evidence>
<name>A0ABV2H243_9HYPH</name>
<proteinExistence type="predicted"/>
<evidence type="ECO:0000313" key="1">
    <source>
        <dbReference type="EMBL" id="MET3584588.1"/>
    </source>
</evidence>
<organism evidence="1 2">
    <name type="scientific">Pseudorhizobium tarimense</name>
    <dbReference type="NCBI Taxonomy" id="1079109"/>
    <lineage>
        <taxon>Bacteria</taxon>
        <taxon>Pseudomonadati</taxon>
        <taxon>Pseudomonadota</taxon>
        <taxon>Alphaproteobacteria</taxon>
        <taxon>Hyphomicrobiales</taxon>
        <taxon>Rhizobiaceae</taxon>
        <taxon>Rhizobium/Agrobacterium group</taxon>
        <taxon>Pseudorhizobium</taxon>
    </lineage>
</organism>
<reference evidence="1 2" key="1">
    <citation type="submission" date="2024-06" db="EMBL/GenBank/DDBJ databases">
        <title>Genomic Encyclopedia of Type Strains, Phase IV (KMG-IV): sequencing the most valuable type-strain genomes for metagenomic binning, comparative biology and taxonomic classification.</title>
        <authorList>
            <person name="Goeker M."/>
        </authorList>
    </citation>
    <scope>NUCLEOTIDE SEQUENCE [LARGE SCALE GENOMIC DNA]</scope>
    <source>
        <strain evidence="1 2">DSM 105042</strain>
    </source>
</reference>
<evidence type="ECO:0008006" key="3">
    <source>
        <dbReference type="Google" id="ProtNLM"/>
    </source>
</evidence>
<gene>
    <name evidence="1" type="ORF">ABID21_000683</name>
</gene>
<accession>A0ABV2H243</accession>
<sequence>MSSTDPFLLRLKAAQRDLIEACGGIVRSGDKTGHSKSTVGRWMDPADPATMPLAAVRSLEMDCRQPFVTSVLAEACGRRLTDPDLERAAEVCVMQSHAEVMRQMAELAQGMAMAIADGRVTPAEATRVDRVASDIQGALSDLRSAFASVKAQGGTAASLRVVGDE</sequence>
<dbReference type="Pfam" id="PF06892">
    <property type="entry name" value="Phage_CP76"/>
    <property type="match status" value="1"/>
</dbReference>
<dbReference type="Proteomes" id="UP001549031">
    <property type="component" value="Unassembled WGS sequence"/>
</dbReference>
<dbReference type="RefSeq" id="WP_247242535.1">
    <property type="nucleotide sequence ID" value="NZ_JALJRA010000002.1"/>
</dbReference>
<dbReference type="EMBL" id="JBEPLJ010000002">
    <property type="protein sequence ID" value="MET3584588.1"/>
    <property type="molecule type" value="Genomic_DNA"/>
</dbReference>
<protein>
    <recommendedName>
        <fullName evidence="3">Phage terminase small subunit</fullName>
    </recommendedName>
</protein>
<keyword evidence="2" id="KW-1185">Reference proteome</keyword>
<comment type="caution">
    <text evidence="1">The sequence shown here is derived from an EMBL/GenBank/DDBJ whole genome shotgun (WGS) entry which is preliminary data.</text>
</comment>
<dbReference type="InterPro" id="IPR009679">
    <property type="entry name" value="Phage_186_CII-like"/>
</dbReference>